<feature type="domain" description="Protein kinase" evidence="7">
    <location>
        <begin position="40"/>
        <end position="410"/>
    </location>
</feature>
<dbReference type="Pfam" id="PF00069">
    <property type="entry name" value="Pkinase"/>
    <property type="match status" value="2"/>
</dbReference>
<evidence type="ECO:0000256" key="3">
    <source>
        <dbReference type="ARBA" id="ARBA00022741"/>
    </source>
</evidence>
<dbReference type="PROSITE" id="PS50011">
    <property type="entry name" value="PROTEIN_KINASE_DOM"/>
    <property type="match status" value="1"/>
</dbReference>
<dbReference type="SMART" id="SM00220">
    <property type="entry name" value="S_TKc"/>
    <property type="match status" value="1"/>
</dbReference>
<dbReference type="PANTHER" id="PTHR45646">
    <property type="entry name" value="SERINE/THREONINE-PROTEIN KINASE DOA-RELATED"/>
    <property type="match status" value="1"/>
</dbReference>
<organism evidence="8 9">
    <name type="scientific">Claviceps purpurea (strain 20.1)</name>
    <name type="common">Ergot fungus</name>
    <name type="synonym">Sphacelia segetum</name>
    <dbReference type="NCBI Taxonomy" id="1111077"/>
    <lineage>
        <taxon>Eukaryota</taxon>
        <taxon>Fungi</taxon>
        <taxon>Dikarya</taxon>
        <taxon>Ascomycota</taxon>
        <taxon>Pezizomycotina</taxon>
        <taxon>Sordariomycetes</taxon>
        <taxon>Hypocreomycetidae</taxon>
        <taxon>Hypocreales</taxon>
        <taxon>Clavicipitaceae</taxon>
        <taxon>Claviceps</taxon>
    </lineage>
</organism>
<dbReference type="PANTHER" id="PTHR45646:SF11">
    <property type="entry name" value="SERINE_THREONINE-PROTEIN KINASE DOA"/>
    <property type="match status" value="1"/>
</dbReference>
<dbReference type="Proteomes" id="UP000016801">
    <property type="component" value="Unassembled WGS sequence"/>
</dbReference>
<dbReference type="eggNOG" id="KOG1290">
    <property type="taxonomic scope" value="Eukaryota"/>
</dbReference>
<dbReference type="GO" id="GO:0005524">
    <property type="term" value="F:ATP binding"/>
    <property type="evidence" value="ECO:0007669"/>
    <property type="project" value="UniProtKB-UniRule"/>
</dbReference>
<dbReference type="EMBL" id="CAGA01000023">
    <property type="protein sequence ID" value="CCE30543.1"/>
    <property type="molecule type" value="Genomic_DNA"/>
</dbReference>
<accession>M1WAN0</accession>
<dbReference type="Gene3D" id="3.30.200.20">
    <property type="entry name" value="Phosphorylase Kinase, domain 1"/>
    <property type="match status" value="1"/>
</dbReference>
<feature type="binding site" evidence="6">
    <location>
        <position position="69"/>
    </location>
    <ligand>
        <name>ATP</name>
        <dbReference type="ChEBI" id="CHEBI:30616"/>
    </ligand>
</feature>
<evidence type="ECO:0000256" key="2">
    <source>
        <dbReference type="ARBA" id="ARBA00022679"/>
    </source>
</evidence>
<dbReference type="VEuPathDB" id="FungiDB:CPUR_04391"/>
<dbReference type="InterPro" id="IPR000719">
    <property type="entry name" value="Prot_kinase_dom"/>
</dbReference>
<sequence length="440" mass="49708">MESPPIPGDYVYIEDVEDIDRYRLDGYHPIHIDDRLNKRYRIVDKLGHGSFSTVWLAVDEQTTKYVAIKVGTSGADRVEIDVLSHMAQSPLSDDIRETNRFLISPIFDHFEISGPNGTHPCLVTPPARCSLRDVKEELCSGFFELDVARSLAAQLVMALSLLHKRGYAHGDIHLGNLLLQLPLSLDDLSIEQLSECYGEPVKESIIWLDPKRASAYPSAPSYVVTPILFDIPQSRIPLGEAMLTLSDFGVAFRPEDKSRFVSYTPLILRPPEAYHGPETPLTFASDIWSLGCVIFELLSTCPLIHSLIPQPDSVTAELLDMLGPMPPAWWERWEARSKYDHKVRLLNGLAKPEELRRRFQYSVQNPRQKQETDTLAEDELDAVLSLFKAMLAWSPADRPDISEVLSSTWMTKWALPAYQKCLEARQVLEGQKGLDKQKGL</sequence>
<dbReference type="GO" id="GO:0005634">
    <property type="term" value="C:nucleus"/>
    <property type="evidence" value="ECO:0007669"/>
    <property type="project" value="TreeGrafter"/>
</dbReference>
<proteinExistence type="predicted"/>
<evidence type="ECO:0000256" key="4">
    <source>
        <dbReference type="ARBA" id="ARBA00022777"/>
    </source>
</evidence>
<dbReference type="PROSITE" id="PS00107">
    <property type="entry name" value="PROTEIN_KINASE_ATP"/>
    <property type="match status" value="1"/>
</dbReference>
<dbReference type="OrthoDB" id="5979581at2759"/>
<dbReference type="GO" id="GO:0004674">
    <property type="term" value="F:protein serine/threonine kinase activity"/>
    <property type="evidence" value="ECO:0007669"/>
    <property type="project" value="UniProtKB-KW"/>
</dbReference>
<dbReference type="AlphaFoldDB" id="M1WAN0"/>
<dbReference type="GO" id="GO:0043484">
    <property type="term" value="P:regulation of RNA splicing"/>
    <property type="evidence" value="ECO:0007669"/>
    <property type="project" value="TreeGrafter"/>
</dbReference>
<keyword evidence="5 6" id="KW-0067">ATP-binding</keyword>
<name>M1WAN0_CLAP2</name>
<protein>
    <submittedName>
        <fullName evidence="8">Related to dis1-suppressing protein kinase dsk1</fullName>
    </submittedName>
</protein>
<evidence type="ECO:0000313" key="9">
    <source>
        <dbReference type="Proteomes" id="UP000016801"/>
    </source>
</evidence>
<keyword evidence="9" id="KW-1185">Reference proteome</keyword>
<evidence type="ECO:0000256" key="6">
    <source>
        <dbReference type="PROSITE-ProRule" id="PRU10141"/>
    </source>
</evidence>
<dbReference type="Gene3D" id="1.10.510.10">
    <property type="entry name" value="Transferase(Phosphotransferase) domain 1"/>
    <property type="match status" value="1"/>
</dbReference>
<dbReference type="InterPro" id="IPR011009">
    <property type="entry name" value="Kinase-like_dom_sf"/>
</dbReference>
<dbReference type="InterPro" id="IPR017441">
    <property type="entry name" value="Protein_kinase_ATP_BS"/>
</dbReference>
<evidence type="ECO:0000256" key="5">
    <source>
        <dbReference type="ARBA" id="ARBA00022840"/>
    </source>
</evidence>
<dbReference type="HOGENOM" id="CLU_000288_81_2_1"/>
<keyword evidence="4 8" id="KW-0418">Kinase</keyword>
<keyword evidence="1" id="KW-0723">Serine/threonine-protein kinase</keyword>
<keyword evidence="2" id="KW-0808">Transferase</keyword>
<evidence type="ECO:0000256" key="1">
    <source>
        <dbReference type="ARBA" id="ARBA00022527"/>
    </source>
</evidence>
<comment type="caution">
    <text evidence="8">The sequence shown here is derived from an EMBL/GenBank/DDBJ whole genome shotgun (WGS) entry which is preliminary data.</text>
</comment>
<gene>
    <name evidence="8" type="ORF">CPUR_04391</name>
</gene>
<dbReference type="SUPFAM" id="SSF56112">
    <property type="entry name" value="Protein kinase-like (PK-like)"/>
    <property type="match status" value="1"/>
</dbReference>
<reference evidence="8 9" key="1">
    <citation type="journal article" date="2013" name="PLoS Genet.">
        <title>Plant-symbiotic fungi as chemical engineers: Multi-genome analysis of the Clavicipitaceae reveals dynamics of alkaloid loci.</title>
        <authorList>
            <person name="Schardl C.L."/>
            <person name="Young C.A."/>
            <person name="Hesse U."/>
            <person name="Amyotte S.G."/>
            <person name="Andreeva K."/>
            <person name="Calie P.J."/>
            <person name="Fleetwood D.J."/>
            <person name="Haws D.C."/>
            <person name="Moore N."/>
            <person name="Oeser B."/>
            <person name="Panaccione D.G."/>
            <person name="Schweri K.K."/>
            <person name="Voisey C.R."/>
            <person name="Farman M.L."/>
            <person name="Jaromczyk J.W."/>
            <person name="Roe B.A."/>
            <person name="O'Sullivan D.M."/>
            <person name="Scott B."/>
            <person name="Tudzynski P."/>
            <person name="An Z."/>
            <person name="Arnaoudova E.G."/>
            <person name="Bullock C.T."/>
            <person name="Charlton N.D."/>
            <person name="Chen L."/>
            <person name="Cox M."/>
            <person name="Dinkins R.D."/>
            <person name="Florea S."/>
            <person name="Glenn A.E."/>
            <person name="Gordon A."/>
            <person name="Gueldener U."/>
            <person name="Harris D.R."/>
            <person name="Hollin W."/>
            <person name="Jaromczyk J."/>
            <person name="Johnson R.D."/>
            <person name="Khan A.K."/>
            <person name="Leistner E."/>
            <person name="Leuchtmann A."/>
            <person name="Li C."/>
            <person name="Liu J."/>
            <person name="Liu J."/>
            <person name="Liu M."/>
            <person name="Mace W."/>
            <person name="Machado C."/>
            <person name="Nagabhyru P."/>
            <person name="Pan J."/>
            <person name="Schmid J."/>
            <person name="Sugawara K."/>
            <person name="Steiner U."/>
            <person name="Takach J.E."/>
            <person name="Tanaka E."/>
            <person name="Webb J.S."/>
            <person name="Wilson E.V."/>
            <person name="Wiseman J.L."/>
            <person name="Yoshida R."/>
            <person name="Zeng Z."/>
        </authorList>
    </citation>
    <scope>NUCLEOTIDE SEQUENCE [LARGE SCALE GENOMIC DNA]</scope>
    <source>
        <strain evidence="8 9">20.1</strain>
    </source>
</reference>
<evidence type="ECO:0000313" key="8">
    <source>
        <dbReference type="EMBL" id="CCE30543.1"/>
    </source>
</evidence>
<dbReference type="InterPro" id="IPR051175">
    <property type="entry name" value="CLK_kinases"/>
</dbReference>
<keyword evidence="3 6" id="KW-0547">Nucleotide-binding</keyword>
<evidence type="ECO:0000259" key="7">
    <source>
        <dbReference type="PROSITE" id="PS50011"/>
    </source>
</evidence>